<accession>C2G4G2</accession>
<proteinExistence type="predicted"/>
<organism evidence="1 2">
    <name type="scientific">Sphingobacterium spiritivorum ATCC 33300</name>
    <dbReference type="NCBI Taxonomy" id="525372"/>
    <lineage>
        <taxon>Bacteria</taxon>
        <taxon>Pseudomonadati</taxon>
        <taxon>Bacteroidota</taxon>
        <taxon>Sphingobacteriia</taxon>
        <taxon>Sphingobacteriales</taxon>
        <taxon>Sphingobacteriaceae</taxon>
        <taxon>Sphingobacterium</taxon>
    </lineage>
</organism>
<dbReference type="Proteomes" id="UP000006241">
    <property type="component" value="Unassembled WGS sequence"/>
</dbReference>
<dbReference type="AlphaFoldDB" id="C2G4G2"/>
<dbReference type="EMBL" id="ACHB01000097">
    <property type="protein sequence ID" value="EEI89963.1"/>
    <property type="molecule type" value="Genomic_DNA"/>
</dbReference>
<name>C2G4G2_SPHSI</name>
<protein>
    <submittedName>
        <fullName evidence="1">Uncharacterized protein</fullName>
    </submittedName>
</protein>
<sequence length="51" mass="6187">MIQFRHLNTWKNKPILLSEYAADKHLSGKQIISNYFYRYIVFIESYFSTNP</sequence>
<dbReference type="HOGENOM" id="CLU_3103957_0_0_10"/>
<comment type="caution">
    <text evidence="1">The sequence shown here is derived from an EMBL/GenBank/DDBJ whole genome shotgun (WGS) entry which is preliminary data.</text>
</comment>
<gene>
    <name evidence="1" type="ORF">HMPREF0765_4468</name>
</gene>
<evidence type="ECO:0000313" key="1">
    <source>
        <dbReference type="EMBL" id="EEI89963.1"/>
    </source>
</evidence>
<evidence type="ECO:0000313" key="2">
    <source>
        <dbReference type="Proteomes" id="UP000006241"/>
    </source>
</evidence>
<reference evidence="1 2" key="1">
    <citation type="submission" date="2009-01" db="EMBL/GenBank/DDBJ databases">
        <authorList>
            <person name="Qin X."/>
            <person name="Bachman B."/>
            <person name="Battles P."/>
            <person name="Bell A."/>
            <person name="Bess C."/>
            <person name="Bickham C."/>
            <person name="Chaboub L."/>
            <person name="Chen D."/>
            <person name="Coyle M."/>
            <person name="Deiros D.R."/>
            <person name="Dinh H."/>
            <person name="Forbes L."/>
            <person name="Fowler G."/>
            <person name="Francisco L."/>
            <person name="Fu Q."/>
            <person name="Gubbala S."/>
            <person name="Hale W."/>
            <person name="Han Y."/>
            <person name="Hemphill L."/>
            <person name="Highlander S.K."/>
            <person name="Hirani K."/>
            <person name="Hogues M."/>
            <person name="Jackson L."/>
            <person name="Jakkamsetti A."/>
            <person name="Javaid M."/>
            <person name="Jiang H."/>
            <person name="Korchina V."/>
            <person name="Kovar C."/>
            <person name="Lara F."/>
            <person name="Lee S."/>
            <person name="Mata R."/>
            <person name="Mathew T."/>
            <person name="Moen C."/>
            <person name="Morales K."/>
            <person name="Munidasa M."/>
            <person name="Nazareth L."/>
            <person name="Ngo R."/>
            <person name="Nguyen L."/>
            <person name="Okwuonu G."/>
            <person name="Ongeri F."/>
            <person name="Patil S."/>
            <person name="Petrosino J."/>
            <person name="Pham C."/>
            <person name="Pham P."/>
            <person name="Pu L.-L."/>
            <person name="Puazo M."/>
            <person name="Raj R."/>
            <person name="Reid J."/>
            <person name="Rouhana J."/>
            <person name="Saada N."/>
            <person name="Shang Y."/>
            <person name="Simmons D."/>
            <person name="Thornton R."/>
            <person name="Warren J."/>
            <person name="Weissenberger G."/>
            <person name="Zhang J."/>
            <person name="Zhang L."/>
            <person name="Zhou C."/>
            <person name="Zhu D."/>
            <person name="Muzny D."/>
            <person name="Worley K."/>
            <person name="Gibbs R."/>
        </authorList>
    </citation>
    <scope>NUCLEOTIDE SEQUENCE [LARGE SCALE GENOMIC DNA]</scope>
    <source>
        <strain evidence="1 2">ATCC 33300</strain>
    </source>
</reference>